<reference evidence="2" key="1">
    <citation type="submission" date="2024-01" db="EMBL/GenBank/DDBJ databases">
        <title>Roseobacter fucihabitans sp. nov., isolated from the brown alga Fucus spiralis.</title>
        <authorList>
            <person name="Hahnke S."/>
            <person name="Berger M."/>
            <person name="Schlingloff A."/>
            <person name="Athale I."/>
            <person name="Neumann-Schaal M."/>
            <person name="Adenaya A."/>
            <person name="Poehlein A."/>
            <person name="Daniel R."/>
            <person name="Pertersen J."/>
            <person name="Brinkhoff T."/>
        </authorList>
    </citation>
    <scope>NUCLEOTIDE SEQUENCE [LARGE SCALE GENOMIC DNA]</scope>
    <source>
        <strain evidence="2">B14</strain>
    </source>
</reference>
<dbReference type="RefSeq" id="WP_187428632.1">
    <property type="nucleotide sequence ID" value="NZ_CP143423.1"/>
</dbReference>
<protein>
    <submittedName>
        <fullName evidence="1">Uncharacterized protein</fullName>
    </submittedName>
</protein>
<keyword evidence="2" id="KW-1185">Reference proteome</keyword>
<accession>A0ABZ2BQD7</accession>
<sequence>MDRLSLYVNCRTNLLETLRTIYPTQFDYEVARALHIDLKNPMPMDAIEHCALLTLKYHRATA</sequence>
<evidence type="ECO:0000313" key="1">
    <source>
        <dbReference type="EMBL" id="WVX48194.1"/>
    </source>
</evidence>
<name>A0ABZ2BQD7_9RHOB</name>
<gene>
    <name evidence="1" type="ORF">ROLI_012720</name>
</gene>
<dbReference type="Proteomes" id="UP001318682">
    <property type="component" value="Chromosome"/>
</dbReference>
<dbReference type="EMBL" id="CP143423">
    <property type="protein sequence ID" value="WVX48194.1"/>
    <property type="molecule type" value="Genomic_DNA"/>
</dbReference>
<evidence type="ECO:0000313" key="2">
    <source>
        <dbReference type="Proteomes" id="UP001318682"/>
    </source>
</evidence>
<organism evidence="1 2">
    <name type="scientific">Roseobacter fucihabitans</name>
    <dbReference type="NCBI Taxonomy" id="1537242"/>
    <lineage>
        <taxon>Bacteria</taxon>
        <taxon>Pseudomonadati</taxon>
        <taxon>Pseudomonadota</taxon>
        <taxon>Alphaproteobacteria</taxon>
        <taxon>Rhodobacterales</taxon>
        <taxon>Roseobacteraceae</taxon>
        <taxon>Roseobacter</taxon>
    </lineage>
</organism>
<proteinExistence type="predicted"/>